<reference evidence="3" key="3">
    <citation type="submission" date="2021-05" db="EMBL/GenBank/DDBJ databases">
        <title>Protein family content uncovers lineage relationships and bacterial pathway maintenance mechanisms in DPANN archaea.</title>
        <authorList>
            <person name="Castelle C.J."/>
            <person name="Meheust R."/>
            <person name="Jaffe A.L."/>
            <person name="Seitz K."/>
            <person name="Gong X."/>
            <person name="Baker B.J."/>
            <person name="Banfield J.F."/>
        </authorList>
    </citation>
    <scope>NUCLEOTIDE SEQUENCE</scope>
    <source>
        <strain evidence="3">RIFCSPHIGHO2_01_FULL_GW2011_AR10_43_9</strain>
    </source>
</reference>
<comment type="caution">
    <text evidence="2">The sequence shown here is derived from an EMBL/GenBank/DDBJ whole genome shotgun (WGS) entry which is preliminary data.</text>
</comment>
<keyword evidence="1" id="KW-1133">Transmembrane helix</keyword>
<keyword evidence="1" id="KW-0812">Transmembrane</keyword>
<evidence type="ECO:0000313" key="3">
    <source>
        <dbReference type="EMBL" id="MBS3059341.1"/>
    </source>
</evidence>
<feature type="transmembrane region" description="Helical" evidence="1">
    <location>
        <begin position="7"/>
        <end position="29"/>
    </location>
</feature>
<dbReference type="Proteomes" id="UP000577419">
    <property type="component" value="Unassembled WGS sequence"/>
</dbReference>
<dbReference type="Proteomes" id="UP000683213">
    <property type="component" value="Unassembled WGS sequence"/>
</dbReference>
<keyword evidence="1" id="KW-0472">Membrane</keyword>
<dbReference type="AlphaFoldDB" id="A0A7J4IRY3"/>
<organism evidence="2 4">
    <name type="scientific">Candidatus Iainarchaeum sp</name>
    <dbReference type="NCBI Taxonomy" id="3101447"/>
    <lineage>
        <taxon>Archaea</taxon>
        <taxon>Candidatus Iainarchaeota</taxon>
        <taxon>Candidatus Iainarchaeia</taxon>
        <taxon>Candidatus Iainarchaeales</taxon>
        <taxon>Candidatus Iainarchaeaceae</taxon>
        <taxon>Candidatus Iainarchaeum</taxon>
    </lineage>
</organism>
<accession>A0A7J4IRY3</accession>
<evidence type="ECO:0000313" key="4">
    <source>
        <dbReference type="Proteomes" id="UP000577419"/>
    </source>
</evidence>
<proteinExistence type="predicted"/>
<dbReference type="EMBL" id="DUFG01000013">
    <property type="protein sequence ID" value="HIH08212.1"/>
    <property type="molecule type" value="Genomic_DNA"/>
</dbReference>
<protein>
    <submittedName>
        <fullName evidence="2">Uncharacterized protein</fullName>
    </submittedName>
</protein>
<evidence type="ECO:0000313" key="2">
    <source>
        <dbReference type="EMBL" id="HIH08212.1"/>
    </source>
</evidence>
<reference evidence="2" key="1">
    <citation type="journal article" date="2020" name="bioRxiv">
        <title>A rank-normalized archaeal taxonomy based on genome phylogeny resolves widespread incomplete and uneven classifications.</title>
        <authorList>
            <person name="Rinke C."/>
            <person name="Chuvochina M."/>
            <person name="Mussig A.J."/>
            <person name="Chaumeil P.-A."/>
            <person name="Waite D.W."/>
            <person name="Whitman W.B."/>
            <person name="Parks D.H."/>
            <person name="Hugenholtz P."/>
        </authorList>
    </citation>
    <scope>NUCLEOTIDE SEQUENCE</scope>
    <source>
        <strain evidence="2">UBA10011</strain>
    </source>
</reference>
<feature type="transmembrane region" description="Helical" evidence="1">
    <location>
        <begin position="49"/>
        <end position="71"/>
    </location>
</feature>
<evidence type="ECO:0000256" key="1">
    <source>
        <dbReference type="SAM" id="Phobius"/>
    </source>
</evidence>
<name>A0A7J4IRY3_9ARCH</name>
<sequence>MIKSLKNIVMLLFAMMVIAASFTLLVWLVQLQSVFLVDRVFSFANPLGLVAAVAVLVAGAFYLFKIGAFIMTNTFRF</sequence>
<reference evidence="3" key="2">
    <citation type="submission" date="2021-03" db="EMBL/GenBank/DDBJ databases">
        <authorList>
            <person name="Jaffe A."/>
        </authorList>
    </citation>
    <scope>NUCLEOTIDE SEQUENCE</scope>
    <source>
        <strain evidence="3">RIFCSPHIGHO2_01_FULL_GW2011_AR10_43_9</strain>
    </source>
</reference>
<gene>
    <name evidence="2" type="ORF">HA237_02455</name>
    <name evidence="3" type="ORF">J4224_02850</name>
</gene>
<dbReference type="EMBL" id="JAGVWF010000037">
    <property type="protein sequence ID" value="MBS3059341.1"/>
    <property type="molecule type" value="Genomic_DNA"/>
</dbReference>